<dbReference type="InterPro" id="IPR011006">
    <property type="entry name" value="CheY-like_superfamily"/>
</dbReference>
<evidence type="ECO:0000259" key="2">
    <source>
        <dbReference type="PROSITE" id="PS50110"/>
    </source>
</evidence>
<protein>
    <submittedName>
        <fullName evidence="3">Response regulator</fullName>
    </submittedName>
</protein>
<evidence type="ECO:0000313" key="4">
    <source>
        <dbReference type="Proteomes" id="UP001302257"/>
    </source>
</evidence>
<dbReference type="SMART" id="SM00448">
    <property type="entry name" value="REC"/>
    <property type="match status" value="1"/>
</dbReference>
<name>A0ABZ0AX94_9BURK</name>
<dbReference type="SUPFAM" id="SSF52172">
    <property type="entry name" value="CheY-like"/>
    <property type="match status" value="1"/>
</dbReference>
<keyword evidence="4" id="KW-1185">Reference proteome</keyword>
<gene>
    <name evidence="3" type="ORF">RAN89_12680</name>
</gene>
<dbReference type="EMBL" id="CP132507">
    <property type="protein sequence ID" value="WNO03768.1"/>
    <property type="molecule type" value="Genomic_DNA"/>
</dbReference>
<proteinExistence type="predicted"/>
<dbReference type="PROSITE" id="PS50110">
    <property type="entry name" value="RESPONSE_REGULATORY"/>
    <property type="match status" value="1"/>
</dbReference>
<accession>A0ABZ0AX94</accession>
<feature type="modified residue" description="4-aspartylphosphate" evidence="1">
    <location>
        <position position="57"/>
    </location>
</feature>
<evidence type="ECO:0000313" key="3">
    <source>
        <dbReference type="EMBL" id="WNO03768.1"/>
    </source>
</evidence>
<dbReference type="Proteomes" id="UP001302257">
    <property type="component" value="Chromosome"/>
</dbReference>
<reference evidence="3 4" key="1">
    <citation type="submission" date="2023-08" db="EMBL/GenBank/DDBJ databases">
        <title>Rhodoferax potami sp. nov. and Rhodoferax mekongensis sp. nov., isolated from the Mekong River in Thailand.</title>
        <authorList>
            <person name="Kitikhun S."/>
            <person name="Charoenyingcharoen P."/>
            <person name="Siriarchawattana P."/>
            <person name="Likhitrattanapisal S."/>
            <person name="Nilsakha T."/>
            <person name="Chanpet A."/>
            <person name="Rattanawaree P."/>
            <person name="Ingsriswang S."/>
        </authorList>
    </citation>
    <scope>NUCLEOTIDE SEQUENCE [LARGE SCALE GENOMIC DNA]</scope>
    <source>
        <strain evidence="3 4">TBRC 17307</strain>
    </source>
</reference>
<organism evidence="3 4">
    <name type="scientific">Rhodoferax mekongensis</name>
    <dbReference type="NCBI Taxonomy" id="3068341"/>
    <lineage>
        <taxon>Bacteria</taxon>
        <taxon>Pseudomonadati</taxon>
        <taxon>Pseudomonadota</taxon>
        <taxon>Betaproteobacteria</taxon>
        <taxon>Burkholderiales</taxon>
        <taxon>Comamonadaceae</taxon>
        <taxon>Rhodoferax</taxon>
    </lineage>
</organism>
<dbReference type="InterPro" id="IPR001789">
    <property type="entry name" value="Sig_transdc_resp-reg_receiver"/>
</dbReference>
<dbReference type="Pfam" id="PF00072">
    <property type="entry name" value="Response_reg"/>
    <property type="match status" value="1"/>
</dbReference>
<dbReference type="RefSeq" id="WP_313866651.1">
    <property type="nucleotide sequence ID" value="NZ_CP132507.1"/>
</dbReference>
<sequence length="202" mass="22093">MSAVRFLVADSSPALQTFARNLITGYGFEPAWVAVASTPEAALASAREQAPHFLLTDCFSKEQTTGLLLAAEVKKGTPDLRWALMSARLDEELDTLARNAGAMFQLAKPFAAADIKAAMGKALEQWGQDNHEVGRRMPGYRRPRAVPVVPVVPDVPAYKAGDYVEYQGVRDTVRHVIFRRGELVVQLSNVSGMVPATKLRKL</sequence>
<dbReference type="Gene3D" id="3.40.50.2300">
    <property type="match status" value="1"/>
</dbReference>
<dbReference type="CDD" id="cd00156">
    <property type="entry name" value="REC"/>
    <property type="match status" value="1"/>
</dbReference>
<feature type="domain" description="Response regulatory" evidence="2">
    <location>
        <begin position="5"/>
        <end position="123"/>
    </location>
</feature>
<evidence type="ECO:0000256" key="1">
    <source>
        <dbReference type="PROSITE-ProRule" id="PRU00169"/>
    </source>
</evidence>
<keyword evidence="1" id="KW-0597">Phosphoprotein</keyword>